<dbReference type="PROSITE" id="PS51752">
    <property type="entry name" value="JACALIN_LECTIN"/>
    <property type="match status" value="1"/>
</dbReference>
<feature type="chain" id="PRO_5041269714" description="Jacalin-type lectin domain-containing protein" evidence="1">
    <location>
        <begin position="17"/>
        <end position="192"/>
    </location>
</feature>
<dbReference type="InterPro" id="IPR001229">
    <property type="entry name" value="Jacalin-like_lectin_dom"/>
</dbReference>
<dbReference type="SUPFAM" id="SSF51101">
    <property type="entry name" value="Mannose-binding lectins"/>
    <property type="match status" value="1"/>
</dbReference>
<evidence type="ECO:0000256" key="1">
    <source>
        <dbReference type="SAM" id="SignalP"/>
    </source>
</evidence>
<evidence type="ECO:0000259" key="2">
    <source>
        <dbReference type="PROSITE" id="PS51752"/>
    </source>
</evidence>
<dbReference type="Gene3D" id="2.100.10.30">
    <property type="entry name" value="Jacalin-like lectin domain"/>
    <property type="match status" value="1"/>
</dbReference>
<accession>A0AA37T649</accession>
<dbReference type="PANTHER" id="PTHR21054">
    <property type="entry name" value="ZINC METALLOPROTEINASE-RELATED"/>
    <property type="match status" value="1"/>
</dbReference>
<protein>
    <recommendedName>
        <fullName evidence="2">Jacalin-type lectin domain-containing protein</fullName>
    </recommendedName>
</protein>
<dbReference type="Proteomes" id="UP001156870">
    <property type="component" value="Unassembled WGS sequence"/>
</dbReference>
<organism evidence="3 4">
    <name type="scientific">Marinibactrum halimedae</name>
    <dbReference type="NCBI Taxonomy" id="1444977"/>
    <lineage>
        <taxon>Bacteria</taxon>
        <taxon>Pseudomonadati</taxon>
        <taxon>Pseudomonadota</taxon>
        <taxon>Gammaproteobacteria</taxon>
        <taxon>Cellvibrionales</taxon>
        <taxon>Cellvibrionaceae</taxon>
        <taxon>Marinibactrum</taxon>
    </lineage>
</organism>
<keyword evidence="4" id="KW-1185">Reference proteome</keyword>
<dbReference type="InterPro" id="IPR053002">
    <property type="entry name" value="Metalloproteinase_M10B"/>
</dbReference>
<dbReference type="SMART" id="SM00915">
    <property type="entry name" value="Jacalin"/>
    <property type="match status" value="1"/>
</dbReference>
<dbReference type="EMBL" id="BSPD01000037">
    <property type="protein sequence ID" value="GLS25948.1"/>
    <property type="molecule type" value="Genomic_DNA"/>
</dbReference>
<sequence length="192" mass="21710">MLIAIVLMVISPMSFATKTTPSYQYHLTEGTFQTAGYDANDNPKHARHWRRNNRNKSEYVESRAAGGNGGRAFSDDATAHLHVRKVQVWAGRYVDAIRFVYDERKGKKWGGRGGDYHEFRLRPGEYIVGIRYRAGKYIDAIQFITNLRSSRFMGGKGGSTGIMYVPEGYEVTGMYGRDGNLIDQLGLIGRRM</sequence>
<name>A0AA37T649_9GAMM</name>
<dbReference type="PANTHER" id="PTHR21054:SF2">
    <property type="entry name" value="MIP04191P"/>
    <property type="match status" value="1"/>
</dbReference>
<feature type="signal peptide" evidence="1">
    <location>
        <begin position="1"/>
        <end position="16"/>
    </location>
</feature>
<reference evidence="3 4" key="1">
    <citation type="journal article" date="2014" name="Int. J. Syst. Evol. Microbiol.">
        <title>Complete genome sequence of Corynebacterium casei LMG S-19264T (=DSM 44701T), isolated from a smear-ripened cheese.</title>
        <authorList>
            <consortium name="US DOE Joint Genome Institute (JGI-PGF)"/>
            <person name="Walter F."/>
            <person name="Albersmeier A."/>
            <person name="Kalinowski J."/>
            <person name="Ruckert C."/>
        </authorList>
    </citation>
    <scope>NUCLEOTIDE SEQUENCE [LARGE SCALE GENOMIC DNA]</scope>
    <source>
        <strain evidence="3 4">NBRC 110095</strain>
    </source>
</reference>
<dbReference type="AlphaFoldDB" id="A0AA37T649"/>
<evidence type="ECO:0000313" key="3">
    <source>
        <dbReference type="EMBL" id="GLS25948.1"/>
    </source>
</evidence>
<dbReference type="InterPro" id="IPR036404">
    <property type="entry name" value="Jacalin-like_lectin_dom_sf"/>
</dbReference>
<proteinExistence type="predicted"/>
<dbReference type="Pfam" id="PF01419">
    <property type="entry name" value="Jacalin"/>
    <property type="match status" value="1"/>
</dbReference>
<keyword evidence="1" id="KW-0732">Signal</keyword>
<gene>
    <name evidence="3" type="ORF">GCM10007877_16630</name>
</gene>
<comment type="caution">
    <text evidence="3">The sequence shown here is derived from an EMBL/GenBank/DDBJ whole genome shotgun (WGS) entry which is preliminary data.</text>
</comment>
<feature type="domain" description="Jacalin-type lectin" evidence="2">
    <location>
        <begin position="59"/>
        <end position="191"/>
    </location>
</feature>
<evidence type="ECO:0000313" key="4">
    <source>
        <dbReference type="Proteomes" id="UP001156870"/>
    </source>
</evidence>